<organism evidence="1 2">
    <name type="scientific">candidate division WWE3 bacterium</name>
    <dbReference type="NCBI Taxonomy" id="2053526"/>
    <lineage>
        <taxon>Bacteria</taxon>
        <taxon>Katanobacteria</taxon>
    </lineage>
</organism>
<protein>
    <submittedName>
        <fullName evidence="1">Uncharacterized protein</fullName>
    </submittedName>
</protein>
<name>A0A955LWK1_UNCKA</name>
<reference evidence="1" key="1">
    <citation type="submission" date="2020-04" db="EMBL/GenBank/DDBJ databases">
        <authorList>
            <person name="Zhang T."/>
        </authorList>
    </citation>
    <scope>NUCLEOTIDE SEQUENCE</scope>
    <source>
        <strain evidence="1">HKST-UBA02</strain>
    </source>
</reference>
<dbReference type="Gene3D" id="2.60.120.10">
    <property type="entry name" value="Jelly Rolls"/>
    <property type="match status" value="1"/>
</dbReference>
<dbReference type="AlphaFoldDB" id="A0A955LWK1"/>
<proteinExistence type="predicted"/>
<gene>
    <name evidence="1" type="ORF">KC573_03480</name>
</gene>
<dbReference type="SUPFAM" id="SSF51182">
    <property type="entry name" value="RmlC-like cupins"/>
    <property type="match status" value="1"/>
</dbReference>
<reference evidence="1" key="2">
    <citation type="journal article" date="2021" name="Microbiome">
        <title>Successional dynamics and alternative stable states in a saline activated sludge microbial community over 9 years.</title>
        <authorList>
            <person name="Wang Y."/>
            <person name="Ye J."/>
            <person name="Ju F."/>
            <person name="Liu L."/>
            <person name="Boyd J.A."/>
            <person name="Deng Y."/>
            <person name="Parks D.H."/>
            <person name="Jiang X."/>
            <person name="Yin X."/>
            <person name="Woodcroft B.J."/>
            <person name="Tyson G.W."/>
            <person name="Hugenholtz P."/>
            <person name="Polz M.F."/>
            <person name="Zhang T."/>
        </authorList>
    </citation>
    <scope>NUCLEOTIDE SEQUENCE</scope>
    <source>
        <strain evidence="1">HKST-UBA02</strain>
    </source>
</reference>
<evidence type="ECO:0000313" key="1">
    <source>
        <dbReference type="EMBL" id="MCA9397867.1"/>
    </source>
</evidence>
<dbReference type="Proteomes" id="UP000699691">
    <property type="component" value="Unassembled WGS sequence"/>
</dbReference>
<sequence>MAFFSSHIGDTTTFEKAKDFFITSTKQVSNDFSVTYIDLNDNRDPEEEDKLIAINKGFSAIYVGVEGVALFTFYEGDEQTEVVLQPHEYVYITPGTKYEIVGKCRLMLISLPAYTDKMFSHPEIQ</sequence>
<comment type="caution">
    <text evidence="1">The sequence shown here is derived from an EMBL/GenBank/DDBJ whole genome shotgun (WGS) entry which is preliminary data.</text>
</comment>
<accession>A0A955LWK1</accession>
<dbReference type="EMBL" id="JAGQKY010000173">
    <property type="protein sequence ID" value="MCA9397867.1"/>
    <property type="molecule type" value="Genomic_DNA"/>
</dbReference>
<dbReference type="InterPro" id="IPR011051">
    <property type="entry name" value="RmlC_Cupin_sf"/>
</dbReference>
<dbReference type="InterPro" id="IPR014710">
    <property type="entry name" value="RmlC-like_jellyroll"/>
</dbReference>
<evidence type="ECO:0000313" key="2">
    <source>
        <dbReference type="Proteomes" id="UP000699691"/>
    </source>
</evidence>